<accession>A0A1H6AI48</accession>
<keyword evidence="8 12" id="KW-1133">Transmembrane helix</keyword>
<dbReference type="PIRSF" id="PIRSF016636">
    <property type="entry name" value="AlgI_DltB"/>
    <property type="match status" value="1"/>
</dbReference>
<evidence type="ECO:0000256" key="6">
    <source>
        <dbReference type="ARBA" id="ARBA00022692"/>
    </source>
</evidence>
<evidence type="ECO:0000256" key="1">
    <source>
        <dbReference type="ARBA" id="ARBA00004651"/>
    </source>
</evidence>
<evidence type="ECO:0000256" key="12">
    <source>
        <dbReference type="SAM" id="Phobius"/>
    </source>
</evidence>
<dbReference type="AlphaFoldDB" id="A0A1H6AI48"/>
<protein>
    <recommendedName>
        <fullName evidence="4">Probable alginate O-acetylase AlgI</fullName>
    </recommendedName>
    <alternativeName>
        <fullName evidence="10">Alginate biosynthesis protein AlgI</fullName>
    </alternativeName>
</protein>
<evidence type="ECO:0000256" key="4">
    <source>
        <dbReference type="ARBA" id="ARBA00016084"/>
    </source>
</evidence>
<dbReference type="PANTHER" id="PTHR13285">
    <property type="entry name" value="ACYLTRANSFERASE"/>
    <property type="match status" value="1"/>
</dbReference>
<sequence length="468" mass="53215">MSFTSLPFAIFTPLFLLGYFAISAQKRPVLLALASIIFYTWYDPKYLPLLVGSAVIDYVAGRKIYAADQQRDRKTWLILSILFNLGLLFFFKYWNFFATNVQAVTGTDMVLHNLVLPLGISFYTLQTMSYTFDIYRKKLKPEESFFTYFLYVSFFPQLVAGPIERAGRLMPQIKALPMPSRDMCESGMVLVAWGVFCKLAVADNIAGFVQSALWTSEGGLLMWGVGFCATVQVYADFLAYTLIARGLGRMMGITLSENFRQPFFARNLTGFWQRWHITLTRWVTDYIHIPIARRYPQEPWRSLTAIMAMVIIGLWHGASWNFVLFGLTQGILMRVWGPVSGLLARFNGPEWLAKMTGHTAVLLTCSISAPMFFITDTQHLISQLGTMFSTDLGIGIIADGQYRENFVVGLGMMVFLFLNDWNAWRGNRWNVEALAEVPLARPILIGLICAAVILLGNFNTQEFIYFEF</sequence>
<evidence type="ECO:0000256" key="2">
    <source>
        <dbReference type="ARBA" id="ARBA00005182"/>
    </source>
</evidence>
<keyword evidence="5 11" id="KW-1003">Cell membrane</keyword>
<evidence type="ECO:0000256" key="10">
    <source>
        <dbReference type="ARBA" id="ARBA00031030"/>
    </source>
</evidence>
<dbReference type="OrthoDB" id="139172at2"/>
<feature type="transmembrane region" description="Helical" evidence="12">
    <location>
        <begin position="300"/>
        <end position="318"/>
    </location>
</feature>
<evidence type="ECO:0000313" key="13">
    <source>
        <dbReference type="EMBL" id="SEG48191.1"/>
    </source>
</evidence>
<dbReference type="GO" id="GO:0042121">
    <property type="term" value="P:alginic acid biosynthetic process"/>
    <property type="evidence" value="ECO:0007669"/>
    <property type="project" value="UniProtKB-KW"/>
</dbReference>
<dbReference type="Proteomes" id="UP000236752">
    <property type="component" value="Unassembled WGS sequence"/>
</dbReference>
<feature type="transmembrane region" description="Helical" evidence="12">
    <location>
        <begin position="145"/>
        <end position="163"/>
    </location>
</feature>
<keyword evidence="7" id="KW-0016">Alginate biosynthesis</keyword>
<feature type="transmembrane region" description="Helical" evidence="12">
    <location>
        <begin position="220"/>
        <end position="243"/>
    </location>
</feature>
<dbReference type="Pfam" id="PF03062">
    <property type="entry name" value="MBOAT"/>
    <property type="match status" value="1"/>
</dbReference>
<keyword evidence="6 12" id="KW-0812">Transmembrane</keyword>
<feature type="transmembrane region" description="Helical" evidence="12">
    <location>
        <begin position="114"/>
        <end position="133"/>
    </location>
</feature>
<evidence type="ECO:0000256" key="5">
    <source>
        <dbReference type="ARBA" id="ARBA00022475"/>
    </source>
</evidence>
<dbReference type="InterPro" id="IPR028362">
    <property type="entry name" value="AlgI"/>
</dbReference>
<gene>
    <name evidence="13" type="ORF">SAMN04488045_2953</name>
</gene>
<comment type="subcellular location">
    <subcellularLocation>
        <location evidence="1">Cell membrane</location>
        <topology evidence="1">Multi-pass membrane protein</topology>
    </subcellularLocation>
</comment>
<dbReference type="EMBL" id="FNUZ01000005">
    <property type="protein sequence ID" value="SEG48191.1"/>
    <property type="molecule type" value="Genomic_DNA"/>
</dbReference>
<keyword evidence="9 11" id="KW-0472">Membrane</keyword>
<keyword evidence="11 13" id="KW-0808">Transferase</keyword>
<feature type="transmembrane region" description="Helical" evidence="12">
    <location>
        <begin position="380"/>
        <end position="398"/>
    </location>
</feature>
<keyword evidence="14" id="KW-1185">Reference proteome</keyword>
<comment type="similarity">
    <text evidence="3 11">Belongs to the membrane-bound acyltransferase family.</text>
</comment>
<dbReference type="PANTHER" id="PTHR13285:SF18">
    <property type="entry name" value="PROTEIN-CYSTEINE N-PALMITOYLTRANSFERASE RASP"/>
    <property type="match status" value="1"/>
</dbReference>
<evidence type="ECO:0000256" key="9">
    <source>
        <dbReference type="ARBA" id="ARBA00023136"/>
    </source>
</evidence>
<feature type="transmembrane region" description="Helical" evidence="12">
    <location>
        <begin position="77"/>
        <end position="94"/>
    </location>
</feature>
<reference evidence="13 14" key="1">
    <citation type="submission" date="2016-10" db="EMBL/GenBank/DDBJ databases">
        <authorList>
            <person name="de Groot N.N."/>
        </authorList>
    </citation>
    <scope>NUCLEOTIDE SEQUENCE [LARGE SCALE GENOMIC DNA]</scope>
    <source>
        <strain evidence="13 14">DSM 26915</strain>
    </source>
</reference>
<evidence type="ECO:0000313" key="14">
    <source>
        <dbReference type="Proteomes" id="UP000236752"/>
    </source>
</evidence>
<dbReference type="InterPro" id="IPR024194">
    <property type="entry name" value="Ac/AlaTfrase_AlgI/DltB"/>
</dbReference>
<dbReference type="InterPro" id="IPR051085">
    <property type="entry name" value="MB_O-acyltransferase"/>
</dbReference>
<dbReference type="PIRSF" id="PIRSF500217">
    <property type="entry name" value="AlgI"/>
    <property type="match status" value="1"/>
</dbReference>
<feature type="transmembrane region" description="Helical" evidence="12">
    <location>
        <begin position="405"/>
        <end position="424"/>
    </location>
</feature>
<proteinExistence type="inferred from homology"/>
<dbReference type="InterPro" id="IPR004299">
    <property type="entry name" value="MBOAT_fam"/>
</dbReference>
<evidence type="ECO:0000256" key="11">
    <source>
        <dbReference type="PIRNR" id="PIRNR016636"/>
    </source>
</evidence>
<comment type="pathway">
    <text evidence="2">Glycan biosynthesis; alginate biosynthesis.</text>
</comment>
<evidence type="ECO:0000256" key="8">
    <source>
        <dbReference type="ARBA" id="ARBA00022989"/>
    </source>
</evidence>
<evidence type="ECO:0000256" key="3">
    <source>
        <dbReference type="ARBA" id="ARBA00010323"/>
    </source>
</evidence>
<dbReference type="RefSeq" id="WP_103911272.1">
    <property type="nucleotide sequence ID" value="NZ_FNUZ01000005.1"/>
</dbReference>
<name>A0A1H6AI48_9RHOB</name>
<organism evidence="13 14">
    <name type="scientific">Thalassococcus halodurans</name>
    <dbReference type="NCBI Taxonomy" id="373675"/>
    <lineage>
        <taxon>Bacteria</taxon>
        <taxon>Pseudomonadati</taxon>
        <taxon>Pseudomonadota</taxon>
        <taxon>Alphaproteobacteria</taxon>
        <taxon>Rhodobacterales</taxon>
        <taxon>Roseobacteraceae</taxon>
        <taxon>Thalassococcus</taxon>
    </lineage>
</organism>
<keyword evidence="11 13" id="KW-0012">Acyltransferase</keyword>
<dbReference type="GO" id="GO:0016746">
    <property type="term" value="F:acyltransferase activity"/>
    <property type="evidence" value="ECO:0007669"/>
    <property type="project" value="UniProtKB-KW"/>
</dbReference>
<evidence type="ECO:0000256" key="7">
    <source>
        <dbReference type="ARBA" id="ARBA00022841"/>
    </source>
</evidence>
<dbReference type="GO" id="GO:0005886">
    <property type="term" value="C:plasma membrane"/>
    <property type="evidence" value="ECO:0007669"/>
    <property type="project" value="UniProtKB-SubCell"/>
</dbReference>
<feature type="transmembrane region" description="Helical" evidence="12">
    <location>
        <begin position="439"/>
        <end position="458"/>
    </location>
</feature>